<dbReference type="InterPro" id="IPR001807">
    <property type="entry name" value="ClC"/>
</dbReference>
<feature type="domain" description="CBS" evidence="13">
    <location>
        <begin position="449"/>
        <end position="505"/>
    </location>
</feature>
<dbReference type="SUPFAM" id="SSF54631">
    <property type="entry name" value="CBS-domain pair"/>
    <property type="match status" value="1"/>
</dbReference>
<keyword evidence="3 12" id="KW-0812">Transmembrane</keyword>
<keyword evidence="2" id="KW-0813">Transport</keyword>
<dbReference type="SUPFAM" id="SSF81340">
    <property type="entry name" value="Clc chloride channel"/>
    <property type="match status" value="1"/>
</dbReference>
<evidence type="ECO:0000259" key="13">
    <source>
        <dbReference type="PROSITE" id="PS51371"/>
    </source>
</evidence>
<evidence type="ECO:0000313" key="14">
    <source>
        <dbReference type="EMBL" id="BBB00864.1"/>
    </source>
</evidence>
<dbReference type="InterPro" id="IPR046342">
    <property type="entry name" value="CBS_dom_sf"/>
</dbReference>
<evidence type="ECO:0000256" key="11">
    <source>
        <dbReference type="SAM" id="MobiDB-lite"/>
    </source>
</evidence>
<keyword evidence="4 12" id="KW-1133">Transmembrane helix</keyword>
<feature type="transmembrane region" description="Helical" evidence="12">
    <location>
        <begin position="231"/>
        <end position="252"/>
    </location>
</feature>
<keyword evidence="7" id="KW-0869">Chloride channel</keyword>
<name>A0A7U3UYE1_9ACTN</name>
<dbReference type="Pfam" id="PF00654">
    <property type="entry name" value="Voltage_CLC"/>
    <property type="match status" value="1"/>
</dbReference>
<evidence type="ECO:0000256" key="10">
    <source>
        <dbReference type="PROSITE-ProRule" id="PRU00703"/>
    </source>
</evidence>
<dbReference type="GO" id="GO:0034707">
    <property type="term" value="C:chloride channel complex"/>
    <property type="evidence" value="ECO:0007669"/>
    <property type="project" value="UniProtKB-KW"/>
</dbReference>
<keyword evidence="6 12" id="KW-0472">Membrane</keyword>
<dbReference type="EMBL" id="AP018365">
    <property type="protein sequence ID" value="BBB00864.1"/>
    <property type="molecule type" value="Genomic_DNA"/>
</dbReference>
<dbReference type="PROSITE" id="PS51257">
    <property type="entry name" value="PROKAR_LIPOPROTEIN"/>
    <property type="match status" value="1"/>
</dbReference>
<evidence type="ECO:0000313" key="15">
    <source>
        <dbReference type="Proteomes" id="UP000595703"/>
    </source>
</evidence>
<proteinExistence type="predicted"/>
<feature type="transmembrane region" description="Helical" evidence="12">
    <location>
        <begin position="7"/>
        <end position="31"/>
    </location>
</feature>
<organism evidence="14 15">
    <name type="scientific">Actinacidiphila reveromycinica</name>
    <dbReference type="NCBI Taxonomy" id="659352"/>
    <lineage>
        <taxon>Bacteria</taxon>
        <taxon>Bacillati</taxon>
        <taxon>Actinomycetota</taxon>
        <taxon>Actinomycetes</taxon>
        <taxon>Kitasatosporales</taxon>
        <taxon>Streptomycetaceae</taxon>
        <taxon>Actinacidiphila</taxon>
    </lineage>
</organism>
<dbReference type="Proteomes" id="UP000595703">
    <property type="component" value="Chromosome"/>
</dbReference>
<reference evidence="14 15" key="1">
    <citation type="journal article" date="2010" name="J. Bacteriol.">
        <title>Biochemical characterization of a novel indole prenyltransferase from Streptomyces sp. SN-593.</title>
        <authorList>
            <person name="Takahashi S."/>
            <person name="Takagi H."/>
            <person name="Toyoda A."/>
            <person name="Uramoto M."/>
            <person name="Nogawa T."/>
            <person name="Ueki M."/>
            <person name="Sakaki Y."/>
            <person name="Osada H."/>
        </authorList>
    </citation>
    <scope>NUCLEOTIDE SEQUENCE [LARGE SCALE GENOMIC DNA]</scope>
    <source>
        <strain evidence="14 15">SN-593</strain>
    </source>
</reference>
<keyword evidence="8" id="KW-0868">Chloride</keyword>
<reference evidence="14 15" key="3">
    <citation type="journal article" date="2011" name="Nat. Chem. Biol.">
        <title>Reveromycin A biosynthesis uses RevG and RevJ for stereospecific spiroacetal formation.</title>
        <authorList>
            <person name="Takahashi S."/>
            <person name="Toyoda A."/>
            <person name="Sekiyama Y."/>
            <person name="Takagi H."/>
            <person name="Nogawa T."/>
            <person name="Uramoto M."/>
            <person name="Suzuki R."/>
            <person name="Koshino H."/>
            <person name="Kumano T."/>
            <person name="Panthee S."/>
            <person name="Dairi T."/>
            <person name="Ishikawa J."/>
            <person name="Ikeda H."/>
            <person name="Sakaki Y."/>
            <person name="Osada H."/>
        </authorList>
    </citation>
    <scope>NUCLEOTIDE SEQUENCE [LARGE SCALE GENOMIC DNA]</scope>
    <source>
        <strain evidence="14 15">SN-593</strain>
    </source>
</reference>
<reference evidence="14 15" key="4">
    <citation type="journal article" date="2020" name="Sci. Rep.">
        <title>beta-carboline chemical signals induce reveromycin production through a LuxR family regulator in Streptomyces sp. SN-593.</title>
        <authorList>
            <person name="Panthee S."/>
            <person name="Kito N."/>
            <person name="Hayashi T."/>
            <person name="Shimizu T."/>
            <person name="Ishikawa J."/>
            <person name="Hamamoto H."/>
            <person name="Osada H."/>
            <person name="Takahashi S."/>
        </authorList>
    </citation>
    <scope>NUCLEOTIDE SEQUENCE [LARGE SCALE GENOMIC DNA]</scope>
    <source>
        <strain evidence="14 15">SN-593</strain>
    </source>
</reference>
<dbReference type="Gene3D" id="3.10.580.10">
    <property type="entry name" value="CBS-domain"/>
    <property type="match status" value="1"/>
</dbReference>
<dbReference type="GO" id="GO:0005254">
    <property type="term" value="F:chloride channel activity"/>
    <property type="evidence" value="ECO:0007669"/>
    <property type="project" value="UniProtKB-KW"/>
</dbReference>
<evidence type="ECO:0000256" key="9">
    <source>
        <dbReference type="ARBA" id="ARBA00023303"/>
    </source>
</evidence>
<gene>
    <name evidence="14" type="ORF">RVR_8044</name>
</gene>
<feature type="transmembrane region" description="Helical" evidence="12">
    <location>
        <begin position="272"/>
        <end position="291"/>
    </location>
</feature>
<evidence type="ECO:0000256" key="12">
    <source>
        <dbReference type="SAM" id="Phobius"/>
    </source>
</evidence>
<accession>A0A7U3UYE1</accession>
<reference evidence="14 15" key="2">
    <citation type="journal article" date="2011" name="J. Antibiot.">
        <title>Furaquinocins I and J: novel polyketide isoprenoid hybrid compounds from Streptomyces reveromyceticus SN-593.</title>
        <authorList>
            <person name="Panthee S."/>
            <person name="Takahashi S."/>
            <person name="Takagi H."/>
            <person name="Nogawa T."/>
            <person name="Oowada E."/>
            <person name="Uramoto M."/>
            <person name="Osada H."/>
        </authorList>
    </citation>
    <scope>NUCLEOTIDE SEQUENCE [LARGE SCALE GENOMIC DNA]</scope>
    <source>
        <strain evidence="14 15">SN-593</strain>
    </source>
</reference>
<evidence type="ECO:0000256" key="3">
    <source>
        <dbReference type="ARBA" id="ARBA00022692"/>
    </source>
</evidence>
<feature type="compositionally biased region" description="Low complexity" evidence="11">
    <location>
        <begin position="569"/>
        <end position="583"/>
    </location>
</feature>
<dbReference type="InterPro" id="IPR000644">
    <property type="entry name" value="CBS_dom"/>
</dbReference>
<keyword evidence="15" id="KW-1185">Reference proteome</keyword>
<feature type="transmembrane region" description="Helical" evidence="12">
    <location>
        <begin position="58"/>
        <end position="77"/>
    </location>
</feature>
<feature type="region of interest" description="Disordered" evidence="11">
    <location>
        <begin position="569"/>
        <end position="596"/>
    </location>
</feature>
<sequence>MLREAKGGLLVLALAVGCGAGLGAIAFRWLITTFTRALSGHTDYSAAGHAANPHVPWLGHWFVLLAPVLAGLAYGPLVQRFAREARGHGVPEVMYAVARRGGRIAPQVAVVKSLASALCMGGGGSVGREGPIVQIGSALGSTLGRTVRVAEDRMRVLVACGAAGGIAATFNAPLAGVFFAMELILRDFTAESFGMVVLASVTASVIGRAAFGDNPFLHLPAFTVTHLSQYLLFAVLGVLAGAVGVGFTRILYLVEDACDWAWRGPEWARPAAGGLLLGTLLLLLPQMYGVGYPVLEKAVGGRYAIGFLVVLLLGKMLATSLTIGIGGSGGVFAPSLFIGATLGAAYGAAAHHLLPGTTGPVGAYGLIGMGAAFAGAARAPITAVVIMFELTGEYTIILPLMTAIVLATLTSRALSVDTIYTLKLRRRGIDLDHTPGEAALAGITVGAVMEPLPRPLEGTTPLAEAAEALARSPHGVLPVTTGGAYLGTATARTAAETLADGAHTTAPVQTIAHLPAPVTAATDLSAALDALVTTEGAGLPVLDDAREHLTGWITHQAILRALHRTASAAAANTPANTPGNAPGKATADAPPPGAQG</sequence>
<dbReference type="FunFam" id="1.10.3080.10:FF:000018">
    <property type="entry name" value="Chloride transporter, ClC family"/>
    <property type="match status" value="1"/>
</dbReference>
<keyword evidence="5" id="KW-0406">Ion transport</keyword>
<dbReference type="PRINTS" id="PR00762">
    <property type="entry name" value="CLCHANNEL"/>
</dbReference>
<evidence type="ECO:0000256" key="5">
    <source>
        <dbReference type="ARBA" id="ARBA00023065"/>
    </source>
</evidence>
<dbReference type="InterPro" id="IPR050368">
    <property type="entry name" value="ClC-type_chloride_channel"/>
</dbReference>
<feature type="transmembrane region" description="Helical" evidence="12">
    <location>
        <begin position="361"/>
        <end position="388"/>
    </location>
</feature>
<protein>
    <submittedName>
        <fullName evidence="14">Putative transport integral membrane protein</fullName>
    </submittedName>
</protein>
<feature type="transmembrane region" description="Helical" evidence="12">
    <location>
        <begin position="331"/>
        <end position="349"/>
    </location>
</feature>
<evidence type="ECO:0000256" key="7">
    <source>
        <dbReference type="ARBA" id="ARBA00023173"/>
    </source>
</evidence>
<feature type="transmembrane region" description="Helical" evidence="12">
    <location>
        <begin position="303"/>
        <end position="325"/>
    </location>
</feature>
<dbReference type="InterPro" id="IPR014743">
    <property type="entry name" value="Cl-channel_core"/>
</dbReference>
<evidence type="ECO:0000256" key="6">
    <source>
        <dbReference type="ARBA" id="ARBA00023136"/>
    </source>
</evidence>
<dbReference type="PANTHER" id="PTHR43427:SF6">
    <property type="entry name" value="CHLORIDE CHANNEL PROTEIN CLC-E"/>
    <property type="match status" value="1"/>
</dbReference>
<dbReference type="PROSITE" id="PS51371">
    <property type="entry name" value="CBS"/>
    <property type="match status" value="1"/>
</dbReference>
<dbReference type="Gene3D" id="1.10.3080.10">
    <property type="entry name" value="Clc chloride channel"/>
    <property type="match status" value="1"/>
</dbReference>
<keyword evidence="9" id="KW-0407">Ion channel</keyword>
<evidence type="ECO:0000256" key="2">
    <source>
        <dbReference type="ARBA" id="ARBA00022448"/>
    </source>
</evidence>
<feature type="transmembrane region" description="Helical" evidence="12">
    <location>
        <begin position="394"/>
        <end position="415"/>
    </location>
</feature>
<keyword evidence="10" id="KW-0129">CBS domain</keyword>
<dbReference type="CDD" id="cd00400">
    <property type="entry name" value="Voltage_gated_ClC"/>
    <property type="match status" value="1"/>
</dbReference>
<comment type="subcellular location">
    <subcellularLocation>
        <location evidence="1">Membrane</location>
        <topology evidence="1">Multi-pass membrane protein</topology>
    </subcellularLocation>
</comment>
<dbReference type="PANTHER" id="PTHR43427">
    <property type="entry name" value="CHLORIDE CHANNEL PROTEIN CLC-E"/>
    <property type="match status" value="1"/>
</dbReference>
<dbReference type="AlphaFoldDB" id="A0A7U3UYE1"/>
<feature type="transmembrane region" description="Helical" evidence="12">
    <location>
        <begin position="156"/>
        <end position="181"/>
    </location>
</feature>
<feature type="transmembrane region" description="Helical" evidence="12">
    <location>
        <begin position="193"/>
        <end position="211"/>
    </location>
</feature>
<evidence type="ECO:0000256" key="4">
    <source>
        <dbReference type="ARBA" id="ARBA00022989"/>
    </source>
</evidence>
<evidence type="ECO:0000256" key="8">
    <source>
        <dbReference type="ARBA" id="ARBA00023214"/>
    </source>
</evidence>
<evidence type="ECO:0000256" key="1">
    <source>
        <dbReference type="ARBA" id="ARBA00004141"/>
    </source>
</evidence>
<dbReference type="KEGG" id="arev:RVR_8044"/>